<organism evidence="2">
    <name type="scientific">Salvia splendens</name>
    <name type="common">Scarlet sage</name>
    <dbReference type="NCBI Taxonomy" id="180675"/>
    <lineage>
        <taxon>Eukaryota</taxon>
        <taxon>Viridiplantae</taxon>
        <taxon>Streptophyta</taxon>
        <taxon>Embryophyta</taxon>
        <taxon>Tracheophyta</taxon>
        <taxon>Spermatophyta</taxon>
        <taxon>Magnoliopsida</taxon>
        <taxon>eudicotyledons</taxon>
        <taxon>Gunneridae</taxon>
        <taxon>Pentapetalae</taxon>
        <taxon>asterids</taxon>
        <taxon>lamiids</taxon>
        <taxon>Lamiales</taxon>
        <taxon>Lamiaceae</taxon>
        <taxon>Nepetoideae</taxon>
        <taxon>Mentheae</taxon>
        <taxon>Salviinae</taxon>
        <taxon>Salvia</taxon>
        <taxon>Salvia subgen. Calosphace</taxon>
        <taxon>core Calosphace</taxon>
    </lineage>
</organism>
<name>A0A8X8ZD63_SALSN</name>
<dbReference type="InterPro" id="IPR004265">
    <property type="entry name" value="Dirigent"/>
</dbReference>
<gene>
    <name evidence="2" type="ORF">SASPL_137098</name>
</gene>
<comment type="subunit">
    <text evidence="1">Homodimer.</text>
</comment>
<dbReference type="Pfam" id="PF03018">
    <property type="entry name" value="Dirigent"/>
    <property type="match status" value="1"/>
</dbReference>
<comment type="subcellular location">
    <subcellularLocation>
        <location evidence="1">Secreted</location>
        <location evidence="1">Extracellular space</location>
        <location evidence="1">Apoplast</location>
    </subcellularLocation>
</comment>
<dbReference type="OrthoDB" id="1864232at2759"/>
<dbReference type="Proteomes" id="UP000298416">
    <property type="component" value="Unassembled WGS sequence"/>
</dbReference>
<keyword evidence="1" id="KW-0052">Apoplast</keyword>
<proteinExistence type="inferred from homology"/>
<comment type="similarity">
    <text evidence="1">Belongs to the plant dirigent protein family.</text>
</comment>
<evidence type="ECO:0000313" key="2">
    <source>
        <dbReference type="EMBL" id="KAG6400273.1"/>
    </source>
</evidence>
<feature type="chain" id="PRO_5036515712" description="Dirigent protein" evidence="1">
    <location>
        <begin position="25"/>
        <end position="196"/>
    </location>
</feature>
<accession>A0A8X8ZD63</accession>
<keyword evidence="1" id="KW-0964">Secreted</keyword>
<feature type="signal peptide" evidence="1">
    <location>
        <begin position="1"/>
        <end position="24"/>
    </location>
</feature>
<dbReference type="GO" id="GO:0048046">
    <property type="term" value="C:apoplast"/>
    <property type="evidence" value="ECO:0007669"/>
    <property type="project" value="UniProtKB-SubCell"/>
</dbReference>
<reference evidence="2" key="1">
    <citation type="submission" date="2018-01" db="EMBL/GenBank/DDBJ databases">
        <authorList>
            <person name="Mao J.F."/>
        </authorList>
    </citation>
    <scope>NUCLEOTIDE SEQUENCE</scope>
    <source>
        <strain evidence="2">Huo1</strain>
        <tissue evidence="2">Leaf</tissue>
    </source>
</reference>
<keyword evidence="1" id="KW-0732">Signal</keyword>
<keyword evidence="3" id="KW-1185">Reference proteome</keyword>
<protein>
    <recommendedName>
        <fullName evidence="1">Dirigent protein</fullName>
    </recommendedName>
</protein>
<comment type="caution">
    <text evidence="2">The sequence shown here is derived from an EMBL/GenBank/DDBJ whole genome shotgun (WGS) entry which is preliminary data.</text>
</comment>
<comment type="function">
    <text evidence="1">Dirigent proteins impart stereoselectivity on the phenoxy radical-coupling reaction, yielding optically active lignans from two molecules of coniferyl alcohol in the biosynthesis of lignans, flavonolignans, and alkaloids and thus plays a central role in plant secondary metabolism.</text>
</comment>
<evidence type="ECO:0000256" key="1">
    <source>
        <dbReference type="RuleBase" id="RU363099"/>
    </source>
</evidence>
<reference evidence="2" key="2">
    <citation type="submission" date="2020-08" db="EMBL/GenBank/DDBJ databases">
        <title>Plant Genome Project.</title>
        <authorList>
            <person name="Zhang R.-G."/>
        </authorList>
    </citation>
    <scope>NUCLEOTIDE SEQUENCE</scope>
    <source>
        <strain evidence="2">Huo1</strain>
        <tissue evidence="2">Leaf</tissue>
    </source>
</reference>
<dbReference type="EMBL" id="PNBA02000014">
    <property type="protein sequence ID" value="KAG6400273.1"/>
    <property type="molecule type" value="Genomic_DNA"/>
</dbReference>
<dbReference type="AlphaFoldDB" id="A0A8X8ZD63"/>
<dbReference type="PANTHER" id="PTHR21495">
    <property type="entry name" value="NUCLEOPORIN-RELATED"/>
    <property type="match status" value="1"/>
</dbReference>
<sequence>MKNLTIALMLLATSLLLLLPTARATGGSAWVKTITKGNKKLTKFHFYVHDPGAGPNATLFKVANASITDTSSTVFGQVMVFDDRVTADPDINSAQVARAQGTAASADLQNLAVALNMNFYITSGEYNGSTVSIAGRNPLLAPSREVPVIGGTGAFRFARGYAVTSTYSMDLAASYIVLEYTIYVITYDHEIVWPST</sequence>
<evidence type="ECO:0000313" key="3">
    <source>
        <dbReference type="Proteomes" id="UP000298416"/>
    </source>
</evidence>